<organism evidence="1 2">
    <name type="scientific">Miscanthus lutarioriparius</name>
    <dbReference type="NCBI Taxonomy" id="422564"/>
    <lineage>
        <taxon>Eukaryota</taxon>
        <taxon>Viridiplantae</taxon>
        <taxon>Streptophyta</taxon>
        <taxon>Embryophyta</taxon>
        <taxon>Tracheophyta</taxon>
        <taxon>Spermatophyta</taxon>
        <taxon>Magnoliopsida</taxon>
        <taxon>Liliopsida</taxon>
        <taxon>Poales</taxon>
        <taxon>Poaceae</taxon>
        <taxon>PACMAD clade</taxon>
        <taxon>Panicoideae</taxon>
        <taxon>Andropogonodae</taxon>
        <taxon>Andropogoneae</taxon>
        <taxon>Saccharinae</taxon>
        <taxon>Miscanthus</taxon>
    </lineage>
</organism>
<dbReference type="EMBL" id="CAJGYO010000005">
    <property type="protein sequence ID" value="CAD6231709.1"/>
    <property type="molecule type" value="Genomic_DNA"/>
</dbReference>
<dbReference type="Proteomes" id="UP000604825">
    <property type="component" value="Unassembled WGS sequence"/>
</dbReference>
<gene>
    <name evidence="1" type="ORF">NCGR_LOCUS21658</name>
</gene>
<keyword evidence="2" id="KW-1185">Reference proteome</keyword>
<accession>A0A811NX56</accession>
<proteinExistence type="predicted"/>
<sequence length="62" mass="7208">MTGSASKRPRRSEEQCLYYGAKRKKHLYLALDERKKGRNLGFSIHKLDTDNMEEDDLPEPAL</sequence>
<evidence type="ECO:0000313" key="2">
    <source>
        <dbReference type="Proteomes" id="UP000604825"/>
    </source>
</evidence>
<dbReference type="AlphaFoldDB" id="A0A811NX56"/>
<protein>
    <submittedName>
        <fullName evidence="1">Uncharacterized protein</fullName>
    </submittedName>
</protein>
<evidence type="ECO:0000313" key="1">
    <source>
        <dbReference type="EMBL" id="CAD6231709.1"/>
    </source>
</evidence>
<reference evidence="1" key="1">
    <citation type="submission" date="2020-10" db="EMBL/GenBank/DDBJ databases">
        <authorList>
            <person name="Han B."/>
            <person name="Lu T."/>
            <person name="Zhao Q."/>
            <person name="Huang X."/>
            <person name="Zhao Y."/>
        </authorList>
    </citation>
    <scope>NUCLEOTIDE SEQUENCE</scope>
</reference>
<comment type="caution">
    <text evidence="1">The sequence shown here is derived from an EMBL/GenBank/DDBJ whole genome shotgun (WGS) entry which is preliminary data.</text>
</comment>
<name>A0A811NX56_9POAL</name>